<dbReference type="PANTHER" id="PTHR24171:SF11">
    <property type="entry name" value="26S PROTEASOME NON-ATPASE REGULATORY SUBUNIT 10"/>
    <property type="match status" value="1"/>
</dbReference>
<keyword evidence="1" id="KW-0677">Repeat</keyword>
<keyword evidence="6" id="KW-1185">Reference proteome</keyword>
<comment type="caution">
    <text evidence="5">The sequence shown here is derived from an EMBL/GenBank/DDBJ whole genome shotgun (WGS) entry which is preliminary data.</text>
</comment>
<dbReference type="OrthoDB" id="5806726at2759"/>
<dbReference type="AlphaFoldDB" id="A0A553P4V5"/>
<evidence type="ECO:0000256" key="4">
    <source>
        <dbReference type="PROSITE-ProRule" id="PRU00023"/>
    </source>
</evidence>
<dbReference type="Pfam" id="PF12796">
    <property type="entry name" value="Ank_2"/>
    <property type="match status" value="1"/>
</dbReference>
<dbReference type="InterPro" id="IPR002110">
    <property type="entry name" value="Ankyrin_rpt"/>
</dbReference>
<evidence type="ECO:0000313" key="6">
    <source>
        <dbReference type="Proteomes" id="UP000318571"/>
    </source>
</evidence>
<name>A0A553P4V5_TIGCA</name>
<gene>
    <name evidence="5" type="ORF">TCAL_01136</name>
</gene>
<feature type="repeat" description="ANK" evidence="4">
    <location>
        <begin position="174"/>
        <end position="206"/>
    </location>
</feature>
<dbReference type="InterPro" id="IPR036770">
    <property type="entry name" value="Ankyrin_rpt-contain_sf"/>
</dbReference>
<dbReference type="Gene3D" id="3.30.379.10">
    <property type="entry name" value="Chitobiase/beta-hexosaminidase domain 2-like"/>
    <property type="match status" value="1"/>
</dbReference>
<keyword evidence="3 4" id="KW-0040">ANK repeat</keyword>
<dbReference type="Gene3D" id="3.20.20.80">
    <property type="entry name" value="Glycosidases"/>
    <property type="match status" value="1"/>
</dbReference>
<dbReference type="SUPFAM" id="SSF55545">
    <property type="entry name" value="beta-N-acetylhexosaminidase-like domain"/>
    <property type="match status" value="1"/>
</dbReference>
<dbReference type="OMA" id="MWPIFQE"/>
<dbReference type="Proteomes" id="UP000318571">
    <property type="component" value="Chromosome 7"/>
</dbReference>
<dbReference type="EMBL" id="VCGU01000008">
    <property type="protein sequence ID" value="TRY72713.1"/>
    <property type="molecule type" value="Genomic_DNA"/>
</dbReference>
<dbReference type="GO" id="GO:0085020">
    <property type="term" value="P:protein K6-linked ubiquitination"/>
    <property type="evidence" value="ECO:0007669"/>
    <property type="project" value="TreeGrafter"/>
</dbReference>
<dbReference type="PANTHER" id="PTHR24171">
    <property type="entry name" value="ANKYRIN REPEAT DOMAIN-CONTAINING PROTEIN 39-RELATED"/>
    <property type="match status" value="1"/>
</dbReference>
<dbReference type="InterPro" id="IPR029018">
    <property type="entry name" value="Hex-like_dom2"/>
</dbReference>
<dbReference type="SUPFAM" id="SSF48403">
    <property type="entry name" value="Ankyrin repeat"/>
    <property type="match status" value="1"/>
</dbReference>
<keyword evidence="2" id="KW-0378">Hydrolase</keyword>
<dbReference type="GO" id="GO:0004842">
    <property type="term" value="F:ubiquitin-protein transferase activity"/>
    <property type="evidence" value="ECO:0007669"/>
    <property type="project" value="TreeGrafter"/>
</dbReference>
<protein>
    <submittedName>
        <fullName evidence="5">Uncharacterized protein</fullName>
    </submittedName>
</protein>
<reference evidence="5 6" key="1">
    <citation type="journal article" date="2018" name="Nat. Ecol. Evol.">
        <title>Genomic signatures of mitonuclear coevolution across populations of Tigriopus californicus.</title>
        <authorList>
            <person name="Barreto F.S."/>
            <person name="Watson E.T."/>
            <person name="Lima T.G."/>
            <person name="Willett C.S."/>
            <person name="Edmands S."/>
            <person name="Li W."/>
            <person name="Burton R.S."/>
        </authorList>
    </citation>
    <scope>NUCLEOTIDE SEQUENCE [LARGE SCALE GENOMIC DNA]</scope>
    <source>
        <strain evidence="5 6">San Diego</strain>
    </source>
</reference>
<dbReference type="GO" id="GO:0031436">
    <property type="term" value="C:BRCA1-BARD1 complex"/>
    <property type="evidence" value="ECO:0007669"/>
    <property type="project" value="TreeGrafter"/>
</dbReference>
<sequence length="884" mass="98158">MTASLSESVSPLLEAVQINRTDIVKTLLEEVDKLIRKDSTIQDNSPNLQAFLDQRRNERGNFLQNAVQAGSYDVVRALLQLGADASLSLPDGRRLLEHAPDALKKVALTTVLQAIATSQSEQVERLLKAGLDPNTVDGPEKQCSLLHWAAGFSDPSTVQILIQEGARIDAQDAVGLTPLHEALKRKSVEVSTILIEAGADLNLRIQNGALKGQSAMDMIEQAGTSLSEPLKAVISRNQSAYGNDIKPHVNGYEGEEGDKLSDVMSEQLSMSSTQKALSSINRFSPLPPVITDERLNLLWPQPQFIRQLHGEPKIFPNELPMTVSPGIVSIHKILDIFEFHQQRFRALNRRVFLNHKSPLDTHIIEEHSSVLHCAVQAGLFHVRGSYNLHISETKIRIQAGDLEGIHYAVMTLLQMLAMFRDEGLISVVVADQPVCSVRAILLDMNPFGRVPNFDVMMQLVDVLCALKINQLQAFIRLNNHDNEWSFSYSKSDLLTIHRFCRDRFIDFVPAFDILPNVTLRDHLVLRAKIHEILLCFDRPKVLHLGPVLASLLFHSPDFHGNMKLLFPNYDECMFFMCANNIPLSLSSIPSNVILLHYGFQKNNNFSVALNQFHDIGAGLGICTGTGAWSNLSGCPENMLMNVTNGHNALAKVNGRVSIMAHWCSDPALTHSVFAWPGFLAAAGLSWNSATPFDFIESVLKDLLDFHVLRDVDHPWGQVILDIGRAESYLLDPMNASSMSSLLQILIAPEQVNLTTITAEQMGHVIQMARKCHVQLKTFRSMSTDTRLEPIFQELQITTELITIAAKIGRVLVSGPSKSGLLSNLAPTFKTDIANKLIGLVEMFKVHWISRYHEEGIAGSARALNRLLSELVPQESKLILKDNQA</sequence>
<evidence type="ECO:0000256" key="1">
    <source>
        <dbReference type="ARBA" id="ARBA00022737"/>
    </source>
</evidence>
<accession>A0A553P4V5</accession>
<dbReference type="GO" id="GO:0070531">
    <property type="term" value="C:BRCA1-A complex"/>
    <property type="evidence" value="ECO:0007669"/>
    <property type="project" value="TreeGrafter"/>
</dbReference>
<dbReference type="PROSITE" id="PS50088">
    <property type="entry name" value="ANK_REPEAT"/>
    <property type="match status" value="2"/>
</dbReference>
<dbReference type="Gene3D" id="1.25.40.20">
    <property type="entry name" value="Ankyrin repeat-containing domain"/>
    <property type="match status" value="2"/>
</dbReference>
<dbReference type="PROSITE" id="PS50297">
    <property type="entry name" value="ANK_REP_REGION"/>
    <property type="match status" value="1"/>
</dbReference>
<dbReference type="InterPro" id="IPR017853">
    <property type="entry name" value="GH"/>
</dbReference>
<dbReference type="STRING" id="6832.A0A553P4V5"/>
<proteinExistence type="predicted"/>
<dbReference type="SMART" id="SM00248">
    <property type="entry name" value="ANK"/>
    <property type="match status" value="4"/>
</dbReference>
<evidence type="ECO:0000256" key="2">
    <source>
        <dbReference type="ARBA" id="ARBA00022801"/>
    </source>
</evidence>
<evidence type="ECO:0000256" key="3">
    <source>
        <dbReference type="ARBA" id="ARBA00023043"/>
    </source>
</evidence>
<dbReference type="GO" id="GO:0016787">
    <property type="term" value="F:hydrolase activity"/>
    <property type="evidence" value="ECO:0007669"/>
    <property type="project" value="UniProtKB-KW"/>
</dbReference>
<feature type="repeat" description="ANK" evidence="4">
    <location>
        <begin position="141"/>
        <end position="173"/>
    </location>
</feature>
<dbReference type="SUPFAM" id="SSF51445">
    <property type="entry name" value="(Trans)glycosidases"/>
    <property type="match status" value="1"/>
</dbReference>
<evidence type="ECO:0000313" key="5">
    <source>
        <dbReference type="EMBL" id="TRY72713.1"/>
    </source>
</evidence>
<organism evidence="5 6">
    <name type="scientific">Tigriopus californicus</name>
    <name type="common">Marine copepod</name>
    <dbReference type="NCBI Taxonomy" id="6832"/>
    <lineage>
        <taxon>Eukaryota</taxon>
        <taxon>Metazoa</taxon>
        <taxon>Ecdysozoa</taxon>
        <taxon>Arthropoda</taxon>
        <taxon>Crustacea</taxon>
        <taxon>Multicrustacea</taxon>
        <taxon>Hexanauplia</taxon>
        <taxon>Copepoda</taxon>
        <taxon>Harpacticoida</taxon>
        <taxon>Harpacticidae</taxon>
        <taxon>Tigriopus</taxon>
    </lineage>
</organism>